<accession>A0A7M5V6U4</accession>
<feature type="transmembrane region" description="Helical" evidence="1">
    <location>
        <begin position="170"/>
        <end position="190"/>
    </location>
</feature>
<name>A0A7M5V6U4_9CNID</name>
<reference evidence="2" key="1">
    <citation type="submission" date="2021-01" db="UniProtKB">
        <authorList>
            <consortium name="EnsemblMetazoa"/>
        </authorList>
    </citation>
    <scope>IDENTIFICATION</scope>
</reference>
<dbReference type="Proteomes" id="UP000594262">
    <property type="component" value="Unplaced"/>
</dbReference>
<dbReference type="SUPFAM" id="SSF81321">
    <property type="entry name" value="Family A G protein-coupled receptor-like"/>
    <property type="match status" value="1"/>
</dbReference>
<evidence type="ECO:0000313" key="3">
    <source>
        <dbReference type="Proteomes" id="UP000594262"/>
    </source>
</evidence>
<sequence>KFCQVQLQLLLDIKPDSKLFLVIYLTLLAFGGCVVNSLVVYFMTVTKQLANQSFRLIFYSSINDILASLITLYKIPMVVVPNHITCSYLVAERFLSPFTRFASTSLVCLIGIDCLCRVKYLQDYQTKFTSLRFHILLFIFSETIIYQSLIHFVFNAFYNNNKTSLYTHPVNSGVLTIFLVSYLASFKILNRHQRSTTVQRSNSLRSNRDIMKVSKSYFFLYLISYGFLFALYVARVWILADIMEQLIRGNLVLYIEVCASIYLINAIINGIVVLRINRPTKRRIRRLGTRLRSRISGSRPAADPADVSNNKM</sequence>
<feature type="transmembrane region" description="Helical" evidence="1">
    <location>
        <begin position="135"/>
        <end position="158"/>
    </location>
</feature>
<feature type="transmembrane region" description="Helical" evidence="1">
    <location>
        <begin position="218"/>
        <end position="239"/>
    </location>
</feature>
<evidence type="ECO:0000313" key="2">
    <source>
        <dbReference type="EnsemblMetazoa" id="CLYHEMP004457.1"/>
    </source>
</evidence>
<organism evidence="2 3">
    <name type="scientific">Clytia hemisphaerica</name>
    <dbReference type="NCBI Taxonomy" id="252671"/>
    <lineage>
        <taxon>Eukaryota</taxon>
        <taxon>Metazoa</taxon>
        <taxon>Cnidaria</taxon>
        <taxon>Hydrozoa</taxon>
        <taxon>Hydroidolina</taxon>
        <taxon>Leptothecata</taxon>
        <taxon>Obeliida</taxon>
        <taxon>Clytiidae</taxon>
        <taxon>Clytia</taxon>
    </lineage>
</organism>
<keyword evidence="1" id="KW-1133">Transmembrane helix</keyword>
<dbReference type="Gene3D" id="1.20.1070.10">
    <property type="entry name" value="Rhodopsin 7-helix transmembrane proteins"/>
    <property type="match status" value="1"/>
</dbReference>
<dbReference type="AlphaFoldDB" id="A0A7M5V6U4"/>
<protein>
    <recommendedName>
        <fullName evidence="4">G-protein coupled receptors family 1 profile domain-containing protein</fullName>
    </recommendedName>
</protein>
<feature type="transmembrane region" description="Helical" evidence="1">
    <location>
        <begin position="19"/>
        <end position="44"/>
    </location>
</feature>
<evidence type="ECO:0000256" key="1">
    <source>
        <dbReference type="SAM" id="Phobius"/>
    </source>
</evidence>
<keyword evidence="3" id="KW-1185">Reference proteome</keyword>
<proteinExistence type="predicted"/>
<evidence type="ECO:0008006" key="4">
    <source>
        <dbReference type="Google" id="ProtNLM"/>
    </source>
</evidence>
<keyword evidence="1" id="KW-0472">Membrane</keyword>
<keyword evidence="1" id="KW-0812">Transmembrane</keyword>
<dbReference type="EnsemblMetazoa" id="CLYHEMT004457.1">
    <property type="protein sequence ID" value="CLYHEMP004457.1"/>
    <property type="gene ID" value="CLYHEMG004457"/>
</dbReference>
<feature type="transmembrane region" description="Helical" evidence="1">
    <location>
        <begin position="251"/>
        <end position="276"/>
    </location>
</feature>